<feature type="domain" description="AMP-dependent synthetase/ligase" evidence="1">
    <location>
        <begin position="104"/>
        <end position="268"/>
    </location>
</feature>
<dbReference type="Gene3D" id="2.130.10.10">
    <property type="entry name" value="YVTN repeat-like/Quinoprotein amine dehydrogenase"/>
    <property type="match status" value="1"/>
</dbReference>
<dbReference type="Pfam" id="PF13570">
    <property type="entry name" value="Beta-prop_ACSF4"/>
    <property type="match status" value="1"/>
</dbReference>
<keyword evidence="4" id="KW-1185">Reference proteome</keyword>
<name>A0A183UWG6_TOXCA</name>
<dbReference type="Pfam" id="PF00501">
    <property type="entry name" value="AMP-binding"/>
    <property type="match status" value="1"/>
</dbReference>
<reference evidence="5" key="1">
    <citation type="submission" date="2016-06" db="UniProtKB">
        <authorList>
            <consortium name="WormBaseParasite"/>
        </authorList>
    </citation>
    <scope>IDENTIFICATION</scope>
</reference>
<dbReference type="GO" id="GO:0043041">
    <property type="term" value="P:amino acid activation for nonribosomal peptide biosynthetic process"/>
    <property type="evidence" value="ECO:0007669"/>
    <property type="project" value="TreeGrafter"/>
</dbReference>
<feature type="domain" description="Pyrrolo-quinoline quinone repeat" evidence="2">
    <location>
        <begin position="510"/>
        <end position="794"/>
    </location>
</feature>
<reference evidence="3 4" key="2">
    <citation type="submission" date="2018-11" db="EMBL/GenBank/DDBJ databases">
        <authorList>
            <consortium name="Pathogen Informatics"/>
        </authorList>
    </citation>
    <scope>NUCLEOTIDE SEQUENCE [LARGE SCALE GENOMIC DNA]</scope>
</reference>
<evidence type="ECO:0000313" key="3">
    <source>
        <dbReference type="EMBL" id="VDM44157.1"/>
    </source>
</evidence>
<evidence type="ECO:0000313" key="5">
    <source>
        <dbReference type="WBParaSite" id="TCNE_0001283601-mRNA-1"/>
    </source>
</evidence>
<dbReference type="InterPro" id="IPR015943">
    <property type="entry name" value="WD40/YVTN_repeat-like_dom_sf"/>
</dbReference>
<dbReference type="InterPro" id="IPR002372">
    <property type="entry name" value="PQQ_rpt_dom"/>
</dbReference>
<dbReference type="Proteomes" id="UP000050794">
    <property type="component" value="Unassembled WGS sequence"/>
</dbReference>
<dbReference type="InterPro" id="IPR000873">
    <property type="entry name" value="AMP-dep_synth/lig_dom"/>
</dbReference>
<dbReference type="InterPro" id="IPR011047">
    <property type="entry name" value="Quinoprotein_ADH-like_sf"/>
</dbReference>
<dbReference type="SUPFAM" id="SSF56801">
    <property type="entry name" value="Acetyl-CoA synthetase-like"/>
    <property type="match status" value="1"/>
</dbReference>
<dbReference type="WBParaSite" id="TCNE_0001283601-mRNA-1">
    <property type="protein sequence ID" value="TCNE_0001283601-mRNA-1"/>
    <property type="gene ID" value="TCNE_0001283601"/>
</dbReference>
<dbReference type="InterPro" id="IPR045851">
    <property type="entry name" value="AMP-bd_C_sf"/>
</dbReference>
<dbReference type="EMBL" id="UYWY01021449">
    <property type="protein sequence ID" value="VDM44157.1"/>
    <property type="molecule type" value="Genomic_DNA"/>
</dbReference>
<dbReference type="AlphaFoldDB" id="A0A183UWG6"/>
<accession>A0A183UWG6</accession>
<sequence length="919" mass="101366">MVDEFRICEEFRIVAIDEYGKLSDTIGYSEFMGAVSLIGETVASLRNCLIALSMPKHAAVVAIIVAIMKSGNAFVYIPWSSERYVESECSRLGVGYWTAGLSFCRERFAISPTDIILHSTALTFDPSIVELFLALLSGSALLITPDLIRSRPAVLADVLLKFEASIVQLTPSLLKLLPHSALVKMFHANSALRILMVGGESFPANFLRNYVSERTHVSVYNVYGVTEVSCWASCRLWNMCEEEVDIGDPLLNTIFHIDAQGELLIGGPRKCFLNGRLSGEWTRTGDLVERSVDGRIFWRGRCDDQLKLNGIRVSIADVANAAESIDGVDSAIAICWRNKAIVLFVKSHLNDIKSILINHLPSMWIPHAIVPIEEWPLNQHGKADRTELLKIFEKRNCSSTREDVSTILANYGIDTMRDKTVTFHSLGITSLCATELMFKLEHLVETPNFALLQFLLSETATVGDLLKLLRVDEEFASSTAGQHHAEEVTVQVQPLTGLYESSLAWEWDSGKCIDSTPIVHEGCVFVGSHSGRFVSINIANGYINWEIRLSDRIEAMAALQYGVIAVGCYDHCVYFIDEQSGTILWVFKTGDVVKSTPTFVSKGKCVVGSHDRFLYFVDYEKQTKLWQVECGGGVLVCAIVVRDTVIVASLSGKLLCASLETGQPFWEAQLGSPVFATPCIVGNGILLAVDVRGDVSLRECLTGSKIDGYAIGENVFAKPLMLCDSSGILLTQRGSVILFGIHPFCILTRLKIGSSAFVRSPVLCNESTTVFLQNTTGQLFALQLSNLKSICQTKNVASSQLDAIQFRNSRRNDETLAMLDSEQQSRSSVTCERQAKSTITMPDISSNNGRIIFGDSLREAENMVESVAEVLSQNTETFGGVVIVESQNDDKTHSTNYHALIGSRDDRLRCFMFAKKTTS</sequence>
<evidence type="ECO:0000259" key="1">
    <source>
        <dbReference type="Pfam" id="PF00501"/>
    </source>
</evidence>
<organism evidence="4 5">
    <name type="scientific">Toxocara canis</name>
    <name type="common">Canine roundworm</name>
    <dbReference type="NCBI Taxonomy" id="6265"/>
    <lineage>
        <taxon>Eukaryota</taxon>
        <taxon>Metazoa</taxon>
        <taxon>Ecdysozoa</taxon>
        <taxon>Nematoda</taxon>
        <taxon>Chromadorea</taxon>
        <taxon>Rhabditida</taxon>
        <taxon>Spirurina</taxon>
        <taxon>Ascaridomorpha</taxon>
        <taxon>Ascaridoidea</taxon>
        <taxon>Toxocaridae</taxon>
        <taxon>Toxocara</taxon>
    </lineage>
</organism>
<dbReference type="PANTHER" id="PTHR44394">
    <property type="entry name" value="BETA-ALANINE-ACTIVATING ENZYME"/>
    <property type="match status" value="1"/>
</dbReference>
<dbReference type="SMART" id="SM00564">
    <property type="entry name" value="PQQ"/>
    <property type="match status" value="4"/>
</dbReference>
<dbReference type="PANTHER" id="PTHR44394:SF1">
    <property type="entry name" value="BETA-ALANINE-ACTIVATING ENZYME"/>
    <property type="match status" value="1"/>
</dbReference>
<dbReference type="InterPro" id="IPR018391">
    <property type="entry name" value="PQQ_b-propeller_rpt"/>
</dbReference>
<protein>
    <submittedName>
        <fullName evidence="5">AMP-binding domain-containing protein</fullName>
    </submittedName>
</protein>
<dbReference type="Gene3D" id="3.40.50.12780">
    <property type="entry name" value="N-terminal domain of ligase-like"/>
    <property type="match status" value="1"/>
</dbReference>
<dbReference type="InterPro" id="IPR042099">
    <property type="entry name" value="ANL_N_sf"/>
</dbReference>
<evidence type="ECO:0000259" key="2">
    <source>
        <dbReference type="Pfam" id="PF13570"/>
    </source>
</evidence>
<dbReference type="InterPro" id="IPR052091">
    <property type="entry name" value="Beta-ala_Activ/Resist"/>
</dbReference>
<proteinExistence type="predicted"/>
<gene>
    <name evidence="3" type="ORF">TCNE_LOCUS12836</name>
</gene>
<dbReference type="Gene3D" id="3.30.300.30">
    <property type="match status" value="1"/>
</dbReference>
<dbReference type="SUPFAM" id="SSF50998">
    <property type="entry name" value="Quinoprotein alcohol dehydrogenase-like"/>
    <property type="match status" value="1"/>
</dbReference>
<evidence type="ECO:0000313" key="4">
    <source>
        <dbReference type="Proteomes" id="UP000050794"/>
    </source>
</evidence>